<organism evidence="2 3">
    <name type="scientific">Priestia megaterium</name>
    <name type="common">Bacillus megaterium</name>
    <dbReference type="NCBI Taxonomy" id="1404"/>
    <lineage>
        <taxon>Bacteria</taxon>
        <taxon>Bacillati</taxon>
        <taxon>Bacillota</taxon>
        <taxon>Bacilli</taxon>
        <taxon>Bacillales</taxon>
        <taxon>Bacillaceae</taxon>
        <taxon>Priestia</taxon>
    </lineage>
</organism>
<reference evidence="2 3" key="1">
    <citation type="submission" date="2017-07" db="EMBL/GenBank/DDBJ databases">
        <title>Isolation and development of strain Bacillus megaterium SR7 for enhanced growth and metabolite production under supercritical carbon dioxide.</title>
        <authorList>
            <person name="Freedman A.J.E."/>
            <person name="Peet K.C."/>
            <person name="Boock J.T."/>
            <person name="Penn K."/>
            <person name="Prather K.L.J."/>
            <person name="Thompson J.R."/>
        </authorList>
    </citation>
    <scope>NUCLEOTIDE SEQUENCE [LARGE SCALE GENOMIC DNA]</scope>
    <source>
        <strain evidence="2 3">SR7</strain>
    </source>
</reference>
<sequence>MSKMKKRFKAINKLLDDMTTAKEKLIVNMYKKCFNDMYALLHKQYKQYQTDGILTFETMIKQNRLKKFETKMIQLLTMLNKNVGSTIYEHLRNVRLQSYYRSSWIIETMSKVKLGYHTVSTDVLEKSIEHNFTGLTLNQRLEKQRKEIILRLRETVTRGLHEGQSIQTMSRAVQKDMGVSAGKANRIVRTESHRLIESAKQESVEHANKSGVIMVKEWNSSEDERVRQKHKANHRILNGKKVFATEKFKQGSVEGDGPGMMGVASHDVNCRCYLSYEIERIEAKTHEELANLTYEEWIKKGYLYYDR</sequence>
<proteinExistence type="predicted"/>
<dbReference type="InterPro" id="IPR006528">
    <property type="entry name" value="Phage_head_morphogenesis_dom"/>
</dbReference>
<feature type="domain" description="Phage head morphogenesis" evidence="1">
    <location>
        <begin position="152"/>
        <end position="274"/>
    </location>
</feature>
<dbReference type="Proteomes" id="UP000253834">
    <property type="component" value="Chromosome"/>
</dbReference>
<evidence type="ECO:0000259" key="1">
    <source>
        <dbReference type="Pfam" id="PF04233"/>
    </source>
</evidence>
<dbReference type="Pfam" id="PF04233">
    <property type="entry name" value="Phage_Mu_F"/>
    <property type="match status" value="1"/>
</dbReference>
<evidence type="ECO:0000313" key="2">
    <source>
        <dbReference type="EMBL" id="AXI29462.1"/>
    </source>
</evidence>
<evidence type="ECO:0000313" key="3">
    <source>
        <dbReference type="Proteomes" id="UP000253834"/>
    </source>
</evidence>
<accession>A0AA86I0A7</accession>
<dbReference type="RefSeq" id="WP_114895479.1">
    <property type="nucleotide sequence ID" value="NZ_CP022674.1"/>
</dbReference>
<gene>
    <name evidence="2" type="ORF">CIB87_10725</name>
</gene>
<protein>
    <recommendedName>
        <fullName evidence="1">Phage head morphogenesis domain-containing protein</fullName>
    </recommendedName>
</protein>
<dbReference type="AlphaFoldDB" id="A0AA86I0A7"/>
<name>A0AA86I0A7_PRIMG</name>
<dbReference type="EMBL" id="CP022674">
    <property type="protein sequence ID" value="AXI29462.1"/>
    <property type="molecule type" value="Genomic_DNA"/>
</dbReference>